<protein>
    <submittedName>
        <fullName evidence="8">Cytochrome P450</fullName>
    </submittedName>
</protein>
<dbReference type="InterPro" id="IPR036396">
    <property type="entry name" value="Cyt_P450_sf"/>
</dbReference>
<dbReference type="PANTHER" id="PTHR24305:SF164">
    <property type="entry name" value="P450, PUTATIVE (EUROFUNG)-RELATED"/>
    <property type="match status" value="1"/>
</dbReference>
<dbReference type="AlphaFoldDB" id="A0A6G1HYX7"/>
<keyword evidence="3 5" id="KW-0479">Metal-binding</keyword>
<reference evidence="8" key="1">
    <citation type="journal article" date="2020" name="Stud. Mycol.">
        <title>101 Dothideomycetes genomes: a test case for predicting lifestyles and emergence of pathogens.</title>
        <authorList>
            <person name="Haridas S."/>
            <person name="Albert R."/>
            <person name="Binder M."/>
            <person name="Bloem J."/>
            <person name="Labutti K."/>
            <person name="Salamov A."/>
            <person name="Andreopoulos B."/>
            <person name="Baker S."/>
            <person name="Barry K."/>
            <person name="Bills G."/>
            <person name="Bluhm B."/>
            <person name="Cannon C."/>
            <person name="Castanera R."/>
            <person name="Culley D."/>
            <person name="Daum C."/>
            <person name="Ezra D."/>
            <person name="Gonzalez J."/>
            <person name="Henrissat B."/>
            <person name="Kuo A."/>
            <person name="Liang C."/>
            <person name="Lipzen A."/>
            <person name="Lutzoni F."/>
            <person name="Magnuson J."/>
            <person name="Mondo S."/>
            <person name="Nolan M."/>
            <person name="Ohm R."/>
            <person name="Pangilinan J."/>
            <person name="Park H.-J."/>
            <person name="Ramirez L."/>
            <person name="Alfaro M."/>
            <person name="Sun H."/>
            <person name="Tritt A."/>
            <person name="Yoshinaga Y."/>
            <person name="Zwiers L.-H."/>
            <person name="Turgeon B."/>
            <person name="Goodwin S."/>
            <person name="Spatafora J."/>
            <person name="Crous P."/>
            <person name="Grigoriev I."/>
        </authorList>
    </citation>
    <scope>NUCLEOTIDE SEQUENCE</scope>
    <source>
        <strain evidence="8">CBS 262.69</strain>
    </source>
</reference>
<keyword evidence="6" id="KW-0560">Oxidoreductase</keyword>
<evidence type="ECO:0000256" key="5">
    <source>
        <dbReference type="PIRSR" id="PIRSR602403-1"/>
    </source>
</evidence>
<evidence type="ECO:0000256" key="1">
    <source>
        <dbReference type="ARBA" id="ARBA00001971"/>
    </source>
</evidence>
<comment type="cofactor">
    <cofactor evidence="1 5">
        <name>heme</name>
        <dbReference type="ChEBI" id="CHEBI:30413"/>
    </cofactor>
</comment>
<comment type="similarity">
    <text evidence="2 6">Belongs to the cytochrome P450 family.</text>
</comment>
<evidence type="ECO:0000313" key="9">
    <source>
        <dbReference type="Proteomes" id="UP000799640"/>
    </source>
</evidence>
<evidence type="ECO:0000256" key="4">
    <source>
        <dbReference type="ARBA" id="ARBA00023004"/>
    </source>
</evidence>
<evidence type="ECO:0000256" key="6">
    <source>
        <dbReference type="RuleBase" id="RU000461"/>
    </source>
</evidence>
<evidence type="ECO:0000256" key="2">
    <source>
        <dbReference type="ARBA" id="ARBA00010617"/>
    </source>
</evidence>
<evidence type="ECO:0000313" key="8">
    <source>
        <dbReference type="EMBL" id="KAF2401263.1"/>
    </source>
</evidence>
<dbReference type="Gene3D" id="1.10.630.10">
    <property type="entry name" value="Cytochrome P450"/>
    <property type="match status" value="1"/>
</dbReference>
<dbReference type="GO" id="GO:0016705">
    <property type="term" value="F:oxidoreductase activity, acting on paired donors, with incorporation or reduction of molecular oxygen"/>
    <property type="evidence" value="ECO:0007669"/>
    <property type="project" value="InterPro"/>
</dbReference>
<dbReference type="GO" id="GO:0020037">
    <property type="term" value="F:heme binding"/>
    <property type="evidence" value="ECO:0007669"/>
    <property type="project" value="InterPro"/>
</dbReference>
<feature type="binding site" description="axial binding residue" evidence="5">
    <location>
        <position position="458"/>
    </location>
    <ligand>
        <name>heme</name>
        <dbReference type="ChEBI" id="CHEBI:30413"/>
    </ligand>
    <ligandPart>
        <name>Fe</name>
        <dbReference type="ChEBI" id="CHEBI:18248"/>
    </ligandPart>
</feature>
<gene>
    <name evidence="8" type="ORF">EJ06DRAFT_384150</name>
</gene>
<dbReference type="CDD" id="cd11059">
    <property type="entry name" value="CYP_fungal"/>
    <property type="match status" value="1"/>
</dbReference>
<dbReference type="Proteomes" id="UP000799640">
    <property type="component" value="Unassembled WGS sequence"/>
</dbReference>
<dbReference type="EMBL" id="ML996693">
    <property type="protein sequence ID" value="KAF2401263.1"/>
    <property type="molecule type" value="Genomic_DNA"/>
</dbReference>
<sequence>MLQLTPLSVVSFGLFLLYRFIYVPLFYDPLSRIPGPWSFAISKWRLAYEEWKGTRTQTIHRLHARYGPAVRIGPAEVAFNSLAALRTIYGAGSGFERTSFYDMFDVYGKKNLFTFHSSKDHGDRKKLLAHAYSKSVIVKGSVARGIEEKVRQFIDLIQRDPVCASEIFTSLHYFALDTISDFLYGDIGKTTCLLGCGEDRALLDDIMNIERRKLSWFAVHFPKFTGWLYSRTGALEMLLQPFYPMRKPTTYTGIRKHGLRAWEAFSASSAQSKLDPAVRSTIIGKLWEHHESHKNGGLSDLDTASECADHLLAGIDTTSDTLMFLIWALSRSENRIYQERLIQEVRGIPTAVLNVDGIPSVEPCGRLPYLDAVIKETLRLYAPLPSSEPRSFHAATTIDGYHIPKGTIVSMAPYSLHRNPLVFTDPLKFNPERWLAPASETADMKKWWWAFSSGGRMCIGMHLALAEMTTLVSAIYRNYHTTINQRLKHTTPGITSRFEVFYDETLPVMREHECRIGFHPRCMAPIPSKC</sequence>
<dbReference type="PRINTS" id="PR00465">
    <property type="entry name" value="EP450IV"/>
</dbReference>
<dbReference type="PRINTS" id="PR00385">
    <property type="entry name" value="P450"/>
</dbReference>
<keyword evidence="5 6" id="KW-0349">Heme</keyword>
<dbReference type="PANTHER" id="PTHR24305">
    <property type="entry name" value="CYTOCHROME P450"/>
    <property type="match status" value="1"/>
</dbReference>
<dbReference type="OrthoDB" id="1470350at2759"/>
<name>A0A6G1HYX7_9PEZI</name>
<accession>A0A6G1HYX7</accession>
<keyword evidence="7" id="KW-1133">Transmembrane helix</keyword>
<dbReference type="InterPro" id="IPR017972">
    <property type="entry name" value="Cyt_P450_CS"/>
</dbReference>
<keyword evidence="7" id="KW-0812">Transmembrane</keyword>
<proteinExistence type="inferred from homology"/>
<keyword evidence="7" id="KW-0472">Membrane</keyword>
<keyword evidence="6" id="KW-0503">Monooxygenase</keyword>
<dbReference type="InterPro" id="IPR001128">
    <property type="entry name" value="Cyt_P450"/>
</dbReference>
<dbReference type="InterPro" id="IPR050121">
    <property type="entry name" value="Cytochrome_P450_monoxygenase"/>
</dbReference>
<dbReference type="PROSITE" id="PS00086">
    <property type="entry name" value="CYTOCHROME_P450"/>
    <property type="match status" value="1"/>
</dbReference>
<dbReference type="GO" id="GO:0004497">
    <property type="term" value="F:monooxygenase activity"/>
    <property type="evidence" value="ECO:0007669"/>
    <property type="project" value="UniProtKB-KW"/>
</dbReference>
<dbReference type="GO" id="GO:0005506">
    <property type="term" value="F:iron ion binding"/>
    <property type="evidence" value="ECO:0007669"/>
    <property type="project" value="InterPro"/>
</dbReference>
<dbReference type="Pfam" id="PF00067">
    <property type="entry name" value="p450"/>
    <property type="match status" value="1"/>
</dbReference>
<dbReference type="InterPro" id="IPR002403">
    <property type="entry name" value="Cyt_P450_E_grp-IV"/>
</dbReference>
<keyword evidence="9" id="KW-1185">Reference proteome</keyword>
<evidence type="ECO:0000256" key="7">
    <source>
        <dbReference type="SAM" id="Phobius"/>
    </source>
</evidence>
<keyword evidence="4 5" id="KW-0408">Iron</keyword>
<evidence type="ECO:0000256" key="3">
    <source>
        <dbReference type="ARBA" id="ARBA00022723"/>
    </source>
</evidence>
<feature type="transmembrane region" description="Helical" evidence="7">
    <location>
        <begin position="7"/>
        <end position="27"/>
    </location>
</feature>
<dbReference type="SUPFAM" id="SSF48264">
    <property type="entry name" value="Cytochrome P450"/>
    <property type="match status" value="1"/>
</dbReference>
<organism evidence="8 9">
    <name type="scientific">Trichodelitschia bisporula</name>
    <dbReference type="NCBI Taxonomy" id="703511"/>
    <lineage>
        <taxon>Eukaryota</taxon>
        <taxon>Fungi</taxon>
        <taxon>Dikarya</taxon>
        <taxon>Ascomycota</taxon>
        <taxon>Pezizomycotina</taxon>
        <taxon>Dothideomycetes</taxon>
        <taxon>Dothideomycetes incertae sedis</taxon>
        <taxon>Phaeotrichales</taxon>
        <taxon>Phaeotrichaceae</taxon>
        <taxon>Trichodelitschia</taxon>
    </lineage>
</organism>